<evidence type="ECO:0000313" key="1">
    <source>
        <dbReference type="EMBL" id="NGO44672.1"/>
    </source>
</evidence>
<comment type="caution">
    <text evidence="1">The sequence shown here is derived from an EMBL/GenBank/DDBJ whole genome shotgun (WGS) entry which is preliminary data.</text>
</comment>
<keyword evidence="2" id="KW-1185">Reference proteome</keyword>
<organism evidence="1 2">
    <name type="scientific">Streptomyces ureilyticus</name>
    <dbReference type="NCBI Taxonomy" id="1775131"/>
    <lineage>
        <taxon>Bacteria</taxon>
        <taxon>Bacillati</taxon>
        <taxon>Actinomycetota</taxon>
        <taxon>Actinomycetes</taxon>
        <taxon>Kitasatosporales</taxon>
        <taxon>Streptomycetaceae</taxon>
        <taxon>Streptomyces</taxon>
    </lineage>
</organism>
<dbReference type="RefSeq" id="WP_165341251.1">
    <property type="nucleotide sequence ID" value="NZ_JAAKZX010000068.1"/>
</dbReference>
<evidence type="ECO:0008006" key="3">
    <source>
        <dbReference type="Google" id="ProtNLM"/>
    </source>
</evidence>
<sequence>MDSKIVRNIASLWREGSLPAFPLERTLGSCTQVLADAQKSGEIIASDPEGLKLVMSASLHGMAAFITSCMLPPEAALASVDTLVHHLLHGMRPR</sequence>
<dbReference type="Proteomes" id="UP001518140">
    <property type="component" value="Unassembled WGS sequence"/>
</dbReference>
<name>A0ABX0E0B6_9ACTN</name>
<proteinExistence type="predicted"/>
<reference evidence="1 2" key="1">
    <citation type="submission" date="2020-02" db="EMBL/GenBank/DDBJ databases">
        <title>Whole-genome analyses of novel actinobacteria.</title>
        <authorList>
            <person name="Sahin N."/>
            <person name="Tokatli A."/>
        </authorList>
    </citation>
    <scope>NUCLEOTIDE SEQUENCE [LARGE SCALE GENOMIC DNA]</scope>
    <source>
        <strain evidence="1 2">YC419</strain>
    </source>
</reference>
<dbReference type="EMBL" id="JAAKZX010000068">
    <property type="protein sequence ID" value="NGO44672.1"/>
    <property type="molecule type" value="Genomic_DNA"/>
</dbReference>
<accession>A0ABX0E0B6</accession>
<gene>
    <name evidence="1" type="ORF">G6048_21745</name>
</gene>
<protein>
    <recommendedName>
        <fullName evidence="3">Tetracyclin repressor-like C-terminal domain-containing protein</fullName>
    </recommendedName>
</protein>
<evidence type="ECO:0000313" key="2">
    <source>
        <dbReference type="Proteomes" id="UP001518140"/>
    </source>
</evidence>